<keyword evidence="1" id="KW-0472">Membrane</keyword>
<keyword evidence="1" id="KW-0812">Transmembrane</keyword>
<dbReference type="Pfam" id="PF24803">
    <property type="entry name" value="DUF7704"/>
    <property type="match status" value="1"/>
</dbReference>
<proteinExistence type="predicted"/>
<feature type="transmembrane region" description="Helical" evidence="1">
    <location>
        <begin position="92"/>
        <end position="111"/>
    </location>
</feature>
<feature type="transmembrane region" description="Helical" evidence="1">
    <location>
        <begin position="61"/>
        <end position="80"/>
    </location>
</feature>
<feature type="transmembrane region" description="Helical" evidence="1">
    <location>
        <begin position="131"/>
        <end position="150"/>
    </location>
</feature>
<feature type="domain" description="DUF7704" evidence="2">
    <location>
        <begin position="9"/>
        <end position="147"/>
    </location>
</feature>
<dbReference type="Proteomes" id="UP001305779">
    <property type="component" value="Unassembled WGS sequence"/>
</dbReference>
<dbReference type="PANTHER" id="PTHR37019">
    <property type="entry name" value="CHROMOSOME 1, WHOLE GENOME SHOTGUN SEQUENCE"/>
    <property type="match status" value="1"/>
</dbReference>
<reference evidence="3 4" key="1">
    <citation type="journal article" date="2023" name="G3 (Bethesda)">
        <title>A chromosome-level genome assembly of Zasmidium syzygii isolated from banana leaves.</title>
        <authorList>
            <person name="van Westerhoven A.C."/>
            <person name="Mehrabi R."/>
            <person name="Talebi R."/>
            <person name="Steentjes M.B.F."/>
            <person name="Corcolon B."/>
            <person name="Chong P.A."/>
            <person name="Kema G.H.J."/>
            <person name="Seidl M.F."/>
        </authorList>
    </citation>
    <scope>NUCLEOTIDE SEQUENCE [LARGE SCALE GENOMIC DNA]</scope>
    <source>
        <strain evidence="3 4">P124</strain>
    </source>
</reference>
<accession>A0ABR0F3M0</accession>
<dbReference type="PANTHER" id="PTHR37019:SF1">
    <property type="entry name" value="EXPERA DOMAIN-CONTAINING PROTEIN"/>
    <property type="match status" value="1"/>
</dbReference>
<organism evidence="3 4">
    <name type="scientific">Zasmidium cellare</name>
    <name type="common">Wine cellar mold</name>
    <name type="synonym">Racodium cellare</name>
    <dbReference type="NCBI Taxonomy" id="395010"/>
    <lineage>
        <taxon>Eukaryota</taxon>
        <taxon>Fungi</taxon>
        <taxon>Dikarya</taxon>
        <taxon>Ascomycota</taxon>
        <taxon>Pezizomycotina</taxon>
        <taxon>Dothideomycetes</taxon>
        <taxon>Dothideomycetidae</taxon>
        <taxon>Mycosphaerellales</taxon>
        <taxon>Mycosphaerellaceae</taxon>
        <taxon>Zasmidium</taxon>
    </lineage>
</organism>
<evidence type="ECO:0000256" key="1">
    <source>
        <dbReference type="SAM" id="Phobius"/>
    </source>
</evidence>
<sequence length="161" mass="18351">MPSSTASQSAFPWLYTAFFLYIEPVATAVGAYYAFFEQHEYMELTVPSVTDFTGVSTRESIVLNQLANLYFVFALNEAFVLRSTNDRRVWSVFLLGLLIADFGHLYSVHALGWPKYYQYWTWNKMDWGNLAFVYFGATMRTAFLLGLGLSTNSGNAKTHKT</sequence>
<keyword evidence="4" id="KW-1185">Reference proteome</keyword>
<keyword evidence="1" id="KW-1133">Transmembrane helix</keyword>
<comment type="caution">
    <text evidence="3">The sequence shown here is derived from an EMBL/GenBank/DDBJ whole genome shotgun (WGS) entry which is preliminary data.</text>
</comment>
<protein>
    <recommendedName>
        <fullName evidence="2">DUF7704 domain-containing protein</fullName>
    </recommendedName>
</protein>
<evidence type="ECO:0000313" key="4">
    <source>
        <dbReference type="Proteomes" id="UP001305779"/>
    </source>
</evidence>
<dbReference type="EMBL" id="JAXOVC010000001">
    <property type="protein sequence ID" value="KAK4508549.1"/>
    <property type="molecule type" value="Genomic_DNA"/>
</dbReference>
<gene>
    <name evidence="3" type="ORF">PRZ48_002288</name>
</gene>
<name>A0ABR0F3M0_ZASCE</name>
<feature type="transmembrane region" description="Helical" evidence="1">
    <location>
        <begin position="12"/>
        <end position="35"/>
    </location>
</feature>
<evidence type="ECO:0000313" key="3">
    <source>
        <dbReference type="EMBL" id="KAK4508549.1"/>
    </source>
</evidence>
<dbReference type="InterPro" id="IPR056121">
    <property type="entry name" value="DUF7704"/>
</dbReference>
<evidence type="ECO:0000259" key="2">
    <source>
        <dbReference type="Pfam" id="PF24803"/>
    </source>
</evidence>